<dbReference type="RefSeq" id="WP_283231721.1">
    <property type="nucleotide sequence ID" value="NZ_JASGBQ010000030.1"/>
</dbReference>
<feature type="compositionally biased region" description="Low complexity" evidence="1">
    <location>
        <begin position="49"/>
        <end position="60"/>
    </location>
</feature>
<keyword evidence="3" id="KW-1185">Reference proteome</keyword>
<evidence type="ECO:0000313" key="3">
    <source>
        <dbReference type="Proteomes" id="UP001300383"/>
    </source>
</evidence>
<name>A0AAP4EZP3_9FIRM</name>
<evidence type="ECO:0000313" key="2">
    <source>
        <dbReference type="EMBL" id="MDI9243296.1"/>
    </source>
</evidence>
<sequence>MTGTRKDGVIEVQYGDLHMFFVKEGMPVPDYAKHEANQETTEETESEPETTAAPVETEPVTSGVADGPYAWWSGDWYGWWVIRNGGGQFEDWVDSWWDACATIEVYDDSTGFIFLWDDSNEAGEGFCYADVTFGAGTTENGCMMSESGNFMGSDFGHADWIVDPGAAIVSQFENTICIDGEYVDPDNADDWFDYYIILRPWGTEWEDIRNADTTNLPYDDMMPLSYDS</sequence>
<dbReference type="AlphaFoldDB" id="A0AAP4EZP3"/>
<dbReference type="Proteomes" id="UP001300383">
    <property type="component" value="Unassembled WGS sequence"/>
</dbReference>
<feature type="region of interest" description="Disordered" evidence="1">
    <location>
        <begin position="34"/>
        <end position="60"/>
    </location>
</feature>
<accession>A0AAP4EZP3</accession>
<evidence type="ECO:0000256" key="1">
    <source>
        <dbReference type="SAM" id="MobiDB-lite"/>
    </source>
</evidence>
<organism evidence="2 3">
    <name type="scientific">Fusibacillus kribbianus</name>
    <dbReference type="NCBI Taxonomy" id="3044208"/>
    <lineage>
        <taxon>Bacteria</taxon>
        <taxon>Bacillati</taxon>
        <taxon>Bacillota</taxon>
        <taxon>Clostridia</taxon>
        <taxon>Lachnospirales</taxon>
        <taxon>Lachnospiraceae</taxon>
        <taxon>Fusibacillus</taxon>
    </lineage>
</organism>
<protein>
    <submittedName>
        <fullName evidence="2">Uncharacterized protein</fullName>
    </submittedName>
</protein>
<reference evidence="2 3" key="1">
    <citation type="submission" date="2023-05" db="EMBL/GenBank/DDBJ databases">
        <title>[ruminococcus] sp. nov., isolated from a pig farm feces dump.</title>
        <authorList>
            <person name="Chang Y.-H."/>
        </authorList>
    </citation>
    <scope>NUCLEOTIDE SEQUENCE [LARGE SCALE GENOMIC DNA]</scope>
    <source>
        <strain evidence="2 3">YH-rum2234</strain>
    </source>
</reference>
<proteinExistence type="predicted"/>
<gene>
    <name evidence="2" type="ORF">QJ036_12640</name>
</gene>
<comment type="caution">
    <text evidence="2">The sequence shown here is derived from an EMBL/GenBank/DDBJ whole genome shotgun (WGS) entry which is preliminary data.</text>
</comment>
<dbReference type="EMBL" id="JASGBQ010000030">
    <property type="protein sequence ID" value="MDI9243296.1"/>
    <property type="molecule type" value="Genomic_DNA"/>
</dbReference>